<evidence type="ECO:0000256" key="1">
    <source>
        <dbReference type="SAM" id="MobiDB-lite"/>
    </source>
</evidence>
<feature type="region of interest" description="Disordered" evidence="1">
    <location>
        <begin position="25"/>
        <end position="112"/>
    </location>
</feature>
<dbReference type="EMBL" id="JXXN02000069">
    <property type="protein sequence ID" value="THD28796.1"/>
    <property type="molecule type" value="Genomic_DNA"/>
</dbReference>
<proteinExistence type="predicted"/>
<gene>
    <name evidence="3" type="ORF">D915_000359</name>
</gene>
<dbReference type="Pfam" id="PF02845">
    <property type="entry name" value="CUE"/>
    <property type="match status" value="1"/>
</dbReference>
<sequence>MFPQFPLSTIVADLLRTGVPEVTVDNLISRPPPRAPLSPPVSILPSTSTSTSGMTTANRSWFGMNPRPNQTNTESSTSSPASTSPSSSADEKGTTGDPVGSDPETILARRRRRMLDEARERFFSRNAS</sequence>
<feature type="compositionally biased region" description="Pro residues" evidence="1">
    <location>
        <begin position="30"/>
        <end position="39"/>
    </location>
</feature>
<dbReference type="AlphaFoldDB" id="A0A4E0RKC1"/>
<dbReference type="GO" id="GO:0043130">
    <property type="term" value="F:ubiquitin binding"/>
    <property type="evidence" value="ECO:0007669"/>
    <property type="project" value="InterPro"/>
</dbReference>
<accession>A0A4E0RKC1</accession>
<dbReference type="Gene3D" id="1.10.8.10">
    <property type="entry name" value="DNA helicase RuvA subunit, C-terminal domain"/>
    <property type="match status" value="1"/>
</dbReference>
<organism evidence="3 4">
    <name type="scientific">Fasciola hepatica</name>
    <name type="common">Liver fluke</name>
    <dbReference type="NCBI Taxonomy" id="6192"/>
    <lineage>
        <taxon>Eukaryota</taxon>
        <taxon>Metazoa</taxon>
        <taxon>Spiralia</taxon>
        <taxon>Lophotrochozoa</taxon>
        <taxon>Platyhelminthes</taxon>
        <taxon>Trematoda</taxon>
        <taxon>Digenea</taxon>
        <taxon>Plagiorchiida</taxon>
        <taxon>Echinostomata</taxon>
        <taxon>Echinostomatoidea</taxon>
        <taxon>Fasciolidae</taxon>
        <taxon>Fasciola</taxon>
    </lineage>
</organism>
<evidence type="ECO:0000259" key="2">
    <source>
        <dbReference type="PROSITE" id="PS51140"/>
    </source>
</evidence>
<dbReference type="InterPro" id="IPR003892">
    <property type="entry name" value="CUE"/>
</dbReference>
<reference evidence="3" key="1">
    <citation type="submission" date="2019-03" db="EMBL/GenBank/DDBJ databases">
        <title>Improved annotation for the trematode Fasciola hepatica.</title>
        <authorList>
            <person name="Choi Y.-J."/>
            <person name="Martin J."/>
            <person name="Mitreva M."/>
        </authorList>
    </citation>
    <scope>NUCLEOTIDE SEQUENCE [LARGE SCALE GENOMIC DNA]</scope>
</reference>
<evidence type="ECO:0000313" key="4">
    <source>
        <dbReference type="Proteomes" id="UP000230066"/>
    </source>
</evidence>
<dbReference type="Proteomes" id="UP000230066">
    <property type="component" value="Unassembled WGS sequence"/>
</dbReference>
<keyword evidence="4" id="KW-1185">Reference proteome</keyword>
<dbReference type="PROSITE" id="PS51140">
    <property type="entry name" value="CUE"/>
    <property type="match status" value="1"/>
</dbReference>
<comment type="caution">
    <text evidence="3">The sequence shown here is derived from an EMBL/GenBank/DDBJ whole genome shotgun (WGS) entry which is preliminary data.</text>
</comment>
<name>A0A4E0RKC1_FASHE</name>
<feature type="domain" description="CUE" evidence="2">
    <location>
        <begin position="1"/>
        <end position="32"/>
    </location>
</feature>
<feature type="compositionally biased region" description="Low complexity" evidence="1">
    <location>
        <begin position="46"/>
        <end position="56"/>
    </location>
</feature>
<evidence type="ECO:0000313" key="3">
    <source>
        <dbReference type="EMBL" id="THD28796.1"/>
    </source>
</evidence>
<feature type="compositionally biased region" description="Low complexity" evidence="1">
    <location>
        <begin position="75"/>
        <end position="88"/>
    </location>
</feature>
<protein>
    <recommendedName>
        <fullName evidence="2">CUE domain-containing protein</fullName>
    </recommendedName>
</protein>